<sequence>MAHNSLTDAPRNFREGIDWLLALKGTDAEDNLKALGTALYDFLSKPHPGSTQIQSLENVKNASKTFMADQEFKDQKPIQNTLGMLIGTVKRTPGEFTNSKRLTAETIAEKLSNVADACDQFLDDIKDHNQYNSAYGAEATWDASCAKDPEACAVVLVGMAPMLYAGIQSLRKMSNRGMWLDQNYVECKRVRALVKAFGYDRLEVRSLMTDSYVSWALRSINKKTLATLKDLAGICAFY</sequence>
<name>A0A061D6P7_BABBI</name>
<dbReference type="RefSeq" id="XP_012768547.1">
    <property type="nucleotide sequence ID" value="XM_012913093.1"/>
</dbReference>
<gene>
    <name evidence="1" type="ORF">BBBOND_0302650</name>
</gene>
<protein>
    <submittedName>
        <fullName evidence="1">Uncharacterized protein</fullName>
    </submittedName>
</protein>
<reference evidence="2" key="1">
    <citation type="journal article" date="2014" name="Nucleic Acids Res.">
        <title>The evolutionary dynamics of variant antigen genes in Babesia reveal a history of genomic innovation underlying host-parasite interaction.</title>
        <authorList>
            <person name="Jackson A.P."/>
            <person name="Otto T.D."/>
            <person name="Darby A."/>
            <person name="Ramaprasad A."/>
            <person name="Xia D."/>
            <person name="Echaide I.E."/>
            <person name="Farber M."/>
            <person name="Gahlot S."/>
            <person name="Gamble J."/>
            <person name="Gupta D."/>
            <person name="Gupta Y."/>
            <person name="Jackson L."/>
            <person name="Malandrin L."/>
            <person name="Malas T.B."/>
            <person name="Moussa E."/>
            <person name="Nair M."/>
            <person name="Reid A.J."/>
            <person name="Sanders M."/>
            <person name="Sharma J."/>
            <person name="Tracey A."/>
            <person name="Quail M.A."/>
            <person name="Weir W."/>
            <person name="Wastling J.M."/>
            <person name="Hall N."/>
            <person name="Willadsen P."/>
            <person name="Lingelbach K."/>
            <person name="Shiels B."/>
            <person name="Tait A."/>
            <person name="Berriman M."/>
            <person name="Allred D.R."/>
            <person name="Pain A."/>
        </authorList>
    </citation>
    <scope>NUCLEOTIDE SEQUENCE [LARGE SCALE GENOMIC DNA]</scope>
    <source>
        <strain evidence="2">Bond</strain>
    </source>
</reference>
<dbReference type="KEGG" id="bbig:BBBOND_0302650"/>
<evidence type="ECO:0000313" key="2">
    <source>
        <dbReference type="Proteomes" id="UP000033188"/>
    </source>
</evidence>
<dbReference type="OrthoDB" id="10438374at2759"/>
<proteinExistence type="predicted"/>
<dbReference type="Proteomes" id="UP000033188">
    <property type="component" value="Chromosome 3"/>
</dbReference>
<evidence type="ECO:0000313" key="1">
    <source>
        <dbReference type="EMBL" id="CDR96361.1"/>
    </source>
</evidence>
<keyword evidence="2" id="KW-1185">Reference proteome</keyword>
<dbReference type="GeneID" id="24564902"/>
<dbReference type="VEuPathDB" id="PiroplasmaDB:BBBOND_0302650"/>
<accession>A0A061D6P7</accession>
<dbReference type="AlphaFoldDB" id="A0A061D6P7"/>
<organism evidence="1 2">
    <name type="scientific">Babesia bigemina</name>
    <dbReference type="NCBI Taxonomy" id="5866"/>
    <lineage>
        <taxon>Eukaryota</taxon>
        <taxon>Sar</taxon>
        <taxon>Alveolata</taxon>
        <taxon>Apicomplexa</taxon>
        <taxon>Aconoidasida</taxon>
        <taxon>Piroplasmida</taxon>
        <taxon>Babesiidae</taxon>
        <taxon>Babesia</taxon>
    </lineage>
</organism>
<dbReference type="EMBL" id="LK391709">
    <property type="protein sequence ID" value="CDR96361.1"/>
    <property type="molecule type" value="Genomic_DNA"/>
</dbReference>